<feature type="compositionally biased region" description="Low complexity" evidence="9">
    <location>
        <begin position="1"/>
        <end position="10"/>
    </location>
</feature>
<keyword evidence="7 10" id="KW-1133">Transmembrane helix</keyword>
<evidence type="ECO:0000256" key="3">
    <source>
        <dbReference type="ARBA" id="ARBA00022448"/>
    </source>
</evidence>
<evidence type="ECO:0000256" key="1">
    <source>
        <dbReference type="ARBA" id="ARBA00004141"/>
    </source>
</evidence>
<keyword evidence="3" id="KW-0813">Transport</keyword>
<feature type="transmembrane region" description="Helical" evidence="10">
    <location>
        <begin position="662"/>
        <end position="681"/>
    </location>
</feature>
<evidence type="ECO:0000256" key="8">
    <source>
        <dbReference type="ARBA" id="ARBA00023136"/>
    </source>
</evidence>
<dbReference type="InParanoid" id="A0A165H7E2"/>
<feature type="transmembrane region" description="Helical" evidence="10">
    <location>
        <begin position="420"/>
        <end position="447"/>
    </location>
</feature>
<feature type="transmembrane region" description="Helical" evidence="10">
    <location>
        <begin position="480"/>
        <end position="498"/>
    </location>
</feature>
<feature type="transmembrane region" description="Helical" evidence="10">
    <location>
        <begin position="504"/>
        <end position="521"/>
    </location>
</feature>
<feature type="transmembrane region" description="Helical" evidence="10">
    <location>
        <begin position="278"/>
        <end position="300"/>
    </location>
</feature>
<dbReference type="EMBL" id="KV407458">
    <property type="protein sequence ID" value="KZF23085.1"/>
    <property type="molecule type" value="Genomic_DNA"/>
</dbReference>
<dbReference type="OrthoDB" id="9986677at2759"/>
<dbReference type="GeneID" id="28894995"/>
<proteinExistence type="inferred from homology"/>
<feature type="transmembrane region" description="Helical" evidence="10">
    <location>
        <begin position="211"/>
        <end position="232"/>
    </location>
</feature>
<evidence type="ECO:0000256" key="5">
    <source>
        <dbReference type="ARBA" id="ARBA00022856"/>
    </source>
</evidence>
<gene>
    <name evidence="11" type="ORF">L228DRAFT_210592</name>
</gene>
<evidence type="ECO:0000256" key="4">
    <source>
        <dbReference type="ARBA" id="ARBA00022692"/>
    </source>
</evidence>
<keyword evidence="6" id="KW-0653">Protein transport</keyword>
<dbReference type="InterPro" id="IPR004813">
    <property type="entry name" value="OPT"/>
</dbReference>
<evidence type="ECO:0000256" key="2">
    <source>
        <dbReference type="ARBA" id="ARBA00008807"/>
    </source>
</evidence>
<feature type="transmembrane region" description="Helical" evidence="10">
    <location>
        <begin position="105"/>
        <end position="123"/>
    </location>
</feature>
<dbReference type="NCBIfam" id="TIGR00728">
    <property type="entry name" value="OPT_sfam"/>
    <property type="match status" value="1"/>
</dbReference>
<dbReference type="RefSeq" id="XP_018188640.1">
    <property type="nucleotide sequence ID" value="XM_018329858.1"/>
</dbReference>
<dbReference type="GO" id="GO:0015031">
    <property type="term" value="P:protein transport"/>
    <property type="evidence" value="ECO:0007669"/>
    <property type="project" value="UniProtKB-KW"/>
</dbReference>
<dbReference type="GO" id="GO:0035673">
    <property type="term" value="F:oligopeptide transmembrane transporter activity"/>
    <property type="evidence" value="ECO:0007669"/>
    <property type="project" value="InterPro"/>
</dbReference>
<evidence type="ECO:0000256" key="6">
    <source>
        <dbReference type="ARBA" id="ARBA00022927"/>
    </source>
</evidence>
<feature type="transmembrane region" description="Helical" evidence="10">
    <location>
        <begin position="553"/>
        <end position="573"/>
    </location>
</feature>
<feature type="transmembrane region" description="Helical" evidence="10">
    <location>
        <begin position="740"/>
        <end position="759"/>
    </location>
</feature>
<evidence type="ECO:0000313" key="12">
    <source>
        <dbReference type="Proteomes" id="UP000076632"/>
    </source>
</evidence>
<accession>A0A165H7E2</accession>
<sequence length="799" mass="89989">MNTLDTNNPDNPDKTGATVEIASGEPSRSPSTDPAEQLRDFEEIHEWDPNLPEEKRDAVKSALNAGDVEAEIALEGELEEDSPYPEVRAAVRNYDEDVPVNTIRAWTLGLIFSTIGSALNMLFSMRAPSIIISSVVALLVSWPCGMAWEKFMPKRKFRTFGKEWSLNPGPFNMKEHTIITIMANVTFGTGPAYSTDTLLAMSAFYKKNLGWGFQLLFTFTTQILGFGLAGIFRRFLVWPAAMIWPVQLPSAALFYALHKSEKVNPAETGGWIMSRYRWFLIIFGAGFVWYWFPGYIWQGLSVFAFVTWIRPQNPVINQVFGGWTGISVLPITFDWTQIAGYNQSPLVAPWHAIANTLIGLFVFFVVVTCGIHFSGSWYSAYLPISDSGSYDNTFTPYNVSRILTPEMTLNLAEYKKYSPLFLSTTFALCYGLSFATITAVIFHTALFNGKEIWKKAREARNQEDDIHMRMMKKYPDVPDWWYMVLFVITLGVSFGVVCGYDTHLSAWAFVISIIISIVWMVPIGMIQAVTNIQIGLNVLTEFLVGYIQPGRPLAMMMFKTYGYITMLQGLIFSEDLKLGHYMKLPPRTLFATQIVSTLWSSIVQIAVMNWALGSIKGVCEHDQPDNYTCPGGRVFFNASVIWGLIGPQRIFSPGSIYSQTQWFWLIGAILPCLFYILARLFPKSNLRYLNAPVIFGGTGTLPPATPLNFWAWGLVGWFFNSFLRRTRRGWWMSYNYVTSAALDSGLAISTIVIFLTLFMTNTNPPNWWGNNVVLGAMDYQGTAVQKTVPPGGKFGPETW</sequence>
<reference evidence="11 12" key="1">
    <citation type="journal article" date="2016" name="Fungal Biol.">
        <title>The genome of Xylona heveae provides a window into fungal endophytism.</title>
        <authorList>
            <person name="Gazis R."/>
            <person name="Kuo A."/>
            <person name="Riley R."/>
            <person name="LaButti K."/>
            <person name="Lipzen A."/>
            <person name="Lin J."/>
            <person name="Amirebrahimi M."/>
            <person name="Hesse C.N."/>
            <person name="Spatafora J.W."/>
            <person name="Henrissat B."/>
            <person name="Hainaut M."/>
            <person name="Grigoriev I.V."/>
            <person name="Hibbett D.S."/>
        </authorList>
    </citation>
    <scope>NUCLEOTIDE SEQUENCE [LARGE SCALE GENOMIC DNA]</scope>
    <source>
        <strain evidence="11 12">TC161</strain>
    </source>
</reference>
<dbReference type="Proteomes" id="UP000076632">
    <property type="component" value="Unassembled WGS sequence"/>
</dbReference>
<evidence type="ECO:0000313" key="11">
    <source>
        <dbReference type="EMBL" id="KZF23085.1"/>
    </source>
</evidence>
<protein>
    <submittedName>
        <fullName evidence="11">Small oligopeptide transporter</fullName>
    </submittedName>
</protein>
<dbReference type="InterPro" id="IPR004648">
    <property type="entry name" value="Oligpept_transpt"/>
</dbReference>
<name>A0A165H7E2_XYLHT</name>
<keyword evidence="5" id="KW-0571">Peptide transport</keyword>
<feature type="transmembrane region" description="Helical" evidence="10">
    <location>
        <begin position="129"/>
        <end position="148"/>
    </location>
</feature>
<evidence type="ECO:0000256" key="7">
    <source>
        <dbReference type="ARBA" id="ARBA00022989"/>
    </source>
</evidence>
<dbReference type="GO" id="GO:0016020">
    <property type="term" value="C:membrane"/>
    <property type="evidence" value="ECO:0007669"/>
    <property type="project" value="UniProtKB-SubCell"/>
</dbReference>
<dbReference type="OMA" id="LTWWAFL"/>
<evidence type="ECO:0000256" key="9">
    <source>
        <dbReference type="SAM" id="MobiDB-lite"/>
    </source>
</evidence>
<organism evidence="11 12">
    <name type="scientific">Xylona heveae (strain CBS 132557 / TC161)</name>
    <dbReference type="NCBI Taxonomy" id="1328760"/>
    <lineage>
        <taxon>Eukaryota</taxon>
        <taxon>Fungi</taxon>
        <taxon>Dikarya</taxon>
        <taxon>Ascomycota</taxon>
        <taxon>Pezizomycotina</taxon>
        <taxon>Xylonomycetes</taxon>
        <taxon>Xylonales</taxon>
        <taxon>Xylonaceae</taxon>
        <taxon>Xylona</taxon>
    </lineage>
</organism>
<dbReference type="Pfam" id="PF03169">
    <property type="entry name" value="OPT"/>
    <property type="match status" value="1"/>
</dbReference>
<feature type="transmembrane region" description="Helical" evidence="10">
    <location>
        <begin position="352"/>
        <end position="373"/>
    </location>
</feature>
<feature type="transmembrane region" description="Helical" evidence="10">
    <location>
        <begin position="701"/>
        <end position="719"/>
    </location>
</feature>
<dbReference type="AlphaFoldDB" id="A0A165H7E2"/>
<dbReference type="PANTHER" id="PTHR22601">
    <property type="entry name" value="ISP4 LIKE PROTEIN"/>
    <property type="match status" value="1"/>
</dbReference>
<keyword evidence="12" id="KW-1185">Reference proteome</keyword>
<dbReference type="NCBIfam" id="TIGR00727">
    <property type="entry name" value="ISP4_OPT"/>
    <property type="match status" value="1"/>
</dbReference>
<comment type="similarity">
    <text evidence="2">Belongs to the oligopeptide OPT transporter family.</text>
</comment>
<comment type="subcellular location">
    <subcellularLocation>
        <location evidence="1">Membrane</location>
        <topology evidence="1">Multi-pass membrane protein</topology>
    </subcellularLocation>
</comment>
<keyword evidence="8 10" id="KW-0472">Membrane</keyword>
<keyword evidence="4 10" id="KW-0812">Transmembrane</keyword>
<evidence type="ECO:0000256" key="10">
    <source>
        <dbReference type="SAM" id="Phobius"/>
    </source>
</evidence>
<feature type="transmembrane region" description="Helical" evidence="10">
    <location>
        <begin position="238"/>
        <end position="257"/>
    </location>
</feature>
<feature type="region of interest" description="Disordered" evidence="9">
    <location>
        <begin position="1"/>
        <end position="36"/>
    </location>
</feature>